<evidence type="ECO:0000313" key="6">
    <source>
        <dbReference type="EMBL" id="KZS16203.1"/>
    </source>
</evidence>
<dbReference type="AlphaFoldDB" id="A0A0P5R3T1"/>
<sequence length="437" mass="48846">MAVFSKENSPFSCYEVGHTWTPFCPSAAAGVGLSCFEEGMKIYSSVYLLSALLSGKIPDIGQLKRIVSSILQSSFFLSCNGFCFISAFCIFRKLCGKFGVLSSGLLPSFLANIIAILVERPTRRPALAVYVTNVASETIYNQLVDRGFLKPIPHGDIVLFSVTLACLFRWFQTTQDHLNFLFKLLRALVGDGELRPSSNILTEKKTGKSIWNRRHILCPHSDGCIQNCFQILVKRFLCGWGLHACVSLVLSFPLLLRKPSNLLVLLRGVKHVRFGAFLASLATTYQAVYCALRWIRGSNGNGKSHSVLAGLFAGISIGFYRNLTLILYLTWKTIEVLYYEGIEAGYLIKVPGFASILYSLSTSVLFHAAVMEPHNLKPAYWKFLMRITGRKISELNRKTLDILGLQSSKLLPNFTPVYETNYLSDQFKLWLQGCGEH</sequence>
<proteinExistence type="inferred from homology"/>
<protein>
    <submittedName>
        <fullName evidence="6">Transmembrane protein 135</fullName>
    </submittedName>
</protein>
<dbReference type="PROSITE" id="PS51257">
    <property type="entry name" value="PROKAR_LIPOPROTEIN"/>
    <property type="match status" value="1"/>
</dbReference>
<evidence type="ECO:0000256" key="4">
    <source>
        <dbReference type="ARBA" id="ARBA00022989"/>
    </source>
</evidence>
<evidence type="ECO:0000256" key="2">
    <source>
        <dbReference type="ARBA" id="ARBA00008924"/>
    </source>
</evidence>
<dbReference type="PANTHER" id="PTHR12459:SF15">
    <property type="entry name" value="TRANSMEMBRANE PROTEIN 135"/>
    <property type="match status" value="1"/>
</dbReference>
<evidence type="ECO:0000256" key="1">
    <source>
        <dbReference type="ARBA" id="ARBA00004127"/>
    </source>
</evidence>
<keyword evidence="4" id="KW-1133">Transmembrane helix</keyword>
<dbReference type="InterPro" id="IPR031926">
    <property type="entry name" value="TMEM135_N"/>
</dbReference>
<dbReference type="PANTHER" id="PTHR12459">
    <property type="entry name" value="TRANSMEMBRANE PROTEIN 135-RELATED"/>
    <property type="match status" value="1"/>
</dbReference>
<comment type="caution">
    <text evidence="6">The sequence shown here is derived from an EMBL/GenBank/DDBJ whole genome shotgun (WGS) entry which is preliminary data.</text>
</comment>
<evidence type="ECO:0000256" key="5">
    <source>
        <dbReference type="ARBA" id="ARBA00023136"/>
    </source>
</evidence>
<dbReference type="Pfam" id="PF15982">
    <property type="entry name" value="TMEM135_C_rich"/>
    <property type="match status" value="1"/>
</dbReference>
<keyword evidence="3 6" id="KW-0812">Transmembrane</keyword>
<keyword evidence="7" id="KW-1185">Reference proteome</keyword>
<gene>
    <name evidence="6" type="ORF">APZ42_018102</name>
</gene>
<dbReference type="Proteomes" id="UP000076858">
    <property type="component" value="Unassembled WGS sequence"/>
</dbReference>
<dbReference type="GO" id="GO:0012505">
    <property type="term" value="C:endomembrane system"/>
    <property type="evidence" value="ECO:0007669"/>
    <property type="project" value="UniProtKB-SubCell"/>
</dbReference>
<dbReference type="InterPro" id="IPR026749">
    <property type="entry name" value="Tmem135"/>
</dbReference>
<dbReference type="EMBL" id="LRGB01000745">
    <property type="protein sequence ID" value="KZS16203.1"/>
    <property type="molecule type" value="Genomic_DNA"/>
</dbReference>
<comment type="subcellular location">
    <subcellularLocation>
        <location evidence="1">Endomembrane system</location>
        <topology evidence="1">Multi-pass membrane protein</topology>
    </subcellularLocation>
</comment>
<comment type="similarity">
    <text evidence="2">Belongs to the TMEM135 family.</text>
</comment>
<evidence type="ECO:0000256" key="3">
    <source>
        <dbReference type="ARBA" id="ARBA00022692"/>
    </source>
</evidence>
<evidence type="ECO:0000313" key="7">
    <source>
        <dbReference type="Proteomes" id="UP000076858"/>
    </source>
</evidence>
<name>A0A0P5R3T1_9CRUS</name>
<reference evidence="6 7" key="1">
    <citation type="submission" date="2016-03" db="EMBL/GenBank/DDBJ databases">
        <title>EvidentialGene: Evidence-directed Construction of Genes on Genomes.</title>
        <authorList>
            <person name="Gilbert D.G."/>
            <person name="Choi J.-H."/>
            <person name="Mockaitis K."/>
            <person name="Colbourne J."/>
            <person name="Pfrender M."/>
        </authorList>
    </citation>
    <scope>NUCLEOTIDE SEQUENCE [LARGE SCALE GENOMIC DNA]</scope>
    <source>
        <strain evidence="6 7">Xinb3</strain>
        <tissue evidence="6">Complete organism</tissue>
    </source>
</reference>
<dbReference type="OrthoDB" id="291792at2759"/>
<dbReference type="STRING" id="35525.A0A0P5R3T1"/>
<keyword evidence="5" id="KW-0472">Membrane</keyword>
<organism evidence="6 7">
    <name type="scientific">Daphnia magna</name>
    <dbReference type="NCBI Taxonomy" id="35525"/>
    <lineage>
        <taxon>Eukaryota</taxon>
        <taxon>Metazoa</taxon>
        <taxon>Ecdysozoa</taxon>
        <taxon>Arthropoda</taxon>
        <taxon>Crustacea</taxon>
        <taxon>Branchiopoda</taxon>
        <taxon>Diplostraca</taxon>
        <taxon>Cladocera</taxon>
        <taxon>Anomopoda</taxon>
        <taxon>Daphniidae</taxon>
        <taxon>Daphnia</taxon>
    </lineage>
</organism>
<accession>A0A0P5R3T1</accession>